<reference evidence="12" key="2">
    <citation type="submission" date="2020-09" db="EMBL/GenBank/DDBJ databases">
        <authorList>
            <person name="Sun Q."/>
            <person name="Kim S."/>
        </authorList>
    </citation>
    <scope>NUCLEOTIDE SEQUENCE</scope>
    <source>
        <strain evidence="12">KCTC 12870</strain>
    </source>
</reference>
<dbReference type="Pfam" id="PF02518">
    <property type="entry name" value="HATPase_c"/>
    <property type="match status" value="1"/>
</dbReference>
<dbReference type="RefSeq" id="WP_229792042.1">
    <property type="nucleotide sequence ID" value="NZ_BMXG01000002.1"/>
</dbReference>
<dbReference type="EC" id="2.7.13.3" evidence="2"/>
<dbReference type="CDD" id="cd19920">
    <property type="entry name" value="REC_PA4781-like"/>
    <property type="match status" value="1"/>
</dbReference>
<dbReference type="PROSITE" id="PS50109">
    <property type="entry name" value="HIS_KIN"/>
    <property type="match status" value="1"/>
</dbReference>
<dbReference type="InterPro" id="IPR036890">
    <property type="entry name" value="HATPase_C_sf"/>
</dbReference>
<keyword evidence="12" id="KW-0808">Transferase</keyword>
<evidence type="ECO:0000256" key="6">
    <source>
        <dbReference type="ARBA" id="ARBA00023125"/>
    </source>
</evidence>
<dbReference type="GO" id="GO:0003677">
    <property type="term" value="F:DNA binding"/>
    <property type="evidence" value="ECO:0007669"/>
    <property type="project" value="UniProtKB-KW"/>
</dbReference>
<dbReference type="Gene3D" id="1.10.287.130">
    <property type="match status" value="1"/>
</dbReference>
<dbReference type="Gene3D" id="3.40.50.2300">
    <property type="match status" value="1"/>
</dbReference>
<sequence length="408" mass="45541">MPPNSKKQLILVVDDQPINIKLLQRKLEREGYDVLTAYNGQECLNIVEETPPDLILLDVMMPEMDGIETCERLKQNEATETIPVIFITAKSSKEGKLEGLGVGAVDYITKPIDLEETLARVKTQLRIQEIYRENIELQRQLGEIRRSAAVGAITQGIAHNLNNLLGVVVGYLDLLRNGYDSPDMVKRSVSLMDQAIQRMVNIIRHLSSIATSEKVAIAHLELRILIEGALERFREEYDISEPVHLESSVPDTYKFEANSEVFEGVLIKLLVNAWEAYPKNTSDENKKITIKTQTSDDGEKLLIKVIDEGSGMTNDIRDHIFDPFITSKTSVGRGLGLTMARHAMRNLHGDLTLINRAEKGCVATMIHPIKQPVTEATTNADQIRHSSHGSAIIPSTTGKFSNSVTRHD</sequence>
<dbReference type="SUPFAM" id="SSF52172">
    <property type="entry name" value="CheY-like"/>
    <property type="match status" value="1"/>
</dbReference>
<dbReference type="Proteomes" id="UP000642829">
    <property type="component" value="Unassembled WGS sequence"/>
</dbReference>
<keyword evidence="5" id="KW-0805">Transcription regulation</keyword>
<feature type="domain" description="Histidine kinase" evidence="10">
    <location>
        <begin position="156"/>
        <end position="371"/>
    </location>
</feature>
<keyword evidence="7" id="KW-0804">Transcription</keyword>
<evidence type="ECO:0000259" key="10">
    <source>
        <dbReference type="PROSITE" id="PS50109"/>
    </source>
</evidence>
<dbReference type="InterPro" id="IPR003594">
    <property type="entry name" value="HATPase_dom"/>
</dbReference>
<protein>
    <recommendedName>
        <fullName evidence="2">histidine kinase</fullName>
        <ecNumber evidence="2">2.7.13.3</ecNumber>
    </recommendedName>
</protein>
<feature type="compositionally biased region" description="Polar residues" evidence="9">
    <location>
        <begin position="393"/>
        <end position="408"/>
    </location>
</feature>
<keyword evidence="6" id="KW-0238">DNA-binding</keyword>
<evidence type="ECO:0000259" key="11">
    <source>
        <dbReference type="PROSITE" id="PS50110"/>
    </source>
</evidence>
<keyword evidence="3 8" id="KW-0597">Phosphoprotein</keyword>
<dbReference type="FunFam" id="3.40.50.2300:FF:000001">
    <property type="entry name" value="DNA-binding response regulator PhoB"/>
    <property type="match status" value="1"/>
</dbReference>
<dbReference type="Gene3D" id="3.30.565.10">
    <property type="entry name" value="Histidine kinase-like ATPase, C-terminal domain"/>
    <property type="match status" value="1"/>
</dbReference>
<dbReference type="InterPro" id="IPR004358">
    <property type="entry name" value="Sig_transdc_His_kin-like_C"/>
</dbReference>
<evidence type="ECO:0000256" key="3">
    <source>
        <dbReference type="ARBA" id="ARBA00022553"/>
    </source>
</evidence>
<dbReference type="PANTHER" id="PTHR43547:SF2">
    <property type="entry name" value="HYBRID SIGNAL TRANSDUCTION HISTIDINE KINASE C"/>
    <property type="match status" value="1"/>
</dbReference>
<dbReference type="PROSITE" id="PS50110">
    <property type="entry name" value="RESPONSE_REGULATORY"/>
    <property type="match status" value="1"/>
</dbReference>
<dbReference type="InterPro" id="IPR005467">
    <property type="entry name" value="His_kinase_dom"/>
</dbReference>
<accession>A0A8J3DF80</accession>
<dbReference type="InterPro" id="IPR001789">
    <property type="entry name" value="Sig_transdc_resp-reg_receiver"/>
</dbReference>
<evidence type="ECO:0000256" key="1">
    <source>
        <dbReference type="ARBA" id="ARBA00000085"/>
    </source>
</evidence>
<dbReference type="GO" id="GO:0000155">
    <property type="term" value="F:phosphorelay sensor kinase activity"/>
    <property type="evidence" value="ECO:0007669"/>
    <property type="project" value="InterPro"/>
</dbReference>
<evidence type="ECO:0000256" key="9">
    <source>
        <dbReference type="SAM" id="MobiDB-lite"/>
    </source>
</evidence>
<evidence type="ECO:0000313" key="13">
    <source>
        <dbReference type="Proteomes" id="UP000642829"/>
    </source>
</evidence>
<proteinExistence type="predicted"/>
<feature type="modified residue" description="4-aspartylphosphate" evidence="8">
    <location>
        <position position="58"/>
    </location>
</feature>
<dbReference type="PANTHER" id="PTHR43547">
    <property type="entry name" value="TWO-COMPONENT HISTIDINE KINASE"/>
    <property type="match status" value="1"/>
</dbReference>
<evidence type="ECO:0000256" key="8">
    <source>
        <dbReference type="PROSITE-ProRule" id="PRU00169"/>
    </source>
</evidence>
<dbReference type="Pfam" id="PF00512">
    <property type="entry name" value="HisKA"/>
    <property type="match status" value="1"/>
</dbReference>
<dbReference type="Pfam" id="PF00072">
    <property type="entry name" value="Response_reg"/>
    <property type="match status" value="1"/>
</dbReference>
<evidence type="ECO:0000256" key="5">
    <source>
        <dbReference type="ARBA" id="ARBA00023015"/>
    </source>
</evidence>
<dbReference type="CDD" id="cd00082">
    <property type="entry name" value="HisKA"/>
    <property type="match status" value="1"/>
</dbReference>
<keyword evidence="13" id="KW-1185">Reference proteome</keyword>
<keyword evidence="12" id="KW-0418">Kinase</keyword>
<dbReference type="SMART" id="SM00448">
    <property type="entry name" value="REC"/>
    <property type="match status" value="1"/>
</dbReference>
<dbReference type="EMBL" id="BMXG01000002">
    <property type="protein sequence ID" value="GHB92927.1"/>
    <property type="molecule type" value="Genomic_DNA"/>
</dbReference>
<dbReference type="InterPro" id="IPR003661">
    <property type="entry name" value="HisK_dim/P_dom"/>
</dbReference>
<dbReference type="SMART" id="SM00387">
    <property type="entry name" value="HATPase_c"/>
    <property type="match status" value="1"/>
</dbReference>
<comment type="caution">
    <text evidence="12">The sequence shown here is derived from an EMBL/GenBank/DDBJ whole genome shotgun (WGS) entry which is preliminary data.</text>
</comment>
<evidence type="ECO:0000256" key="4">
    <source>
        <dbReference type="ARBA" id="ARBA00023012"/>
    </source>
</evidence>
<dbReference type="AlphaFoldDB" id="A0A8J3DF80"/>
<name>A0A8J3DF80_9BACT</name>
<evidence type="ECO:0000256" key="7">
    <source>
        <dbReference type="ARBA" id="ARBA00023163"/>
    </source>
</evidence>
<dbReference type="InterPro" id="IPR036097">
    <property type="entry name" value="HisK_dim/P_sf"/>
</dbReference>
<dbReference type="SUPFAM" id="SSF47384">
    <property type="entry name" value="Homodimeric domain of signal transducing histidine kinase"/>
    <property type="match status" value="1"/>
</dbReference>
<evidence type="ECO:0000256" key="2">
    <source>
        <dbReference type="ARBA" id="ARBA00012438"/>
    </source>
</evidence>
<organism evidence="12 13">
    <name type="scientific">Cerasicoccus arenae</name>
    <dbReference type="NCBI Taxonomy" id="424488"/>
    <lineage>
        <taxon>Bacteria</taxon>
        <taxon>Pseudomonadati</taxon>
        <taxon>Verrucomicrobiota</taxon>
        <taxon>Opitutia</taxon>
        <taxon>Puniceicoccales</taxon>
        <taxon>Cerasicoccaceae</taxon>
        <taxon>Cerasicoccus</taxon>
    </lineage>
</organism>
<gene>
    <name evidence="12" type="ORF">GCM10007047_05350</name>
</gene>
<reference evidence="12" key="1">
    <citation type="journal article" date="2014" name="Int. J. Syst. Evol. Microbiol.">
        <title>Complete genome sequence of Corynebacterium casei LMG S-19264T (=DSM 44701T), isolated from a smear-ripened cheese.</title>
        <authorList>
            <consortium name="US DOE Joint Genome Institute (JGI-PGF)"/>
            <person name="Walter F."/>
            <person name="Albersmeier A."/>
            <person name="Kalinowski J."/>
            <person name="Ruckert C."/>
        </authorList>
    </citation>
    <scope>NUCLEOTIDE SEQUENCE</scope>
    <source>
        <strain evidence="12">KCTC 12870</strain>
    </source>
</reference>
<keyword evidence="4" id="KW-0902">Two-component regulatory system</keyword>
<feature type="region of interest" description="Disordered" evidence="9">
    <location>
        <begin position="388"/>
        <end position="408"/>
    </location>
</feature>
<dbReference type="InterPro" id="IPR011006">
    <property type="entry name" value="CheY-like_superfamily"/>
</dbReference>
<feature type="domain" description="Response regulatory" evidence="11">
    <location>
        <begin position="9"/>
        <end position="125"/>
    </location>
</feature>
<comment type="catalytic activity">
    <reaction evidence="1">
        <text>ATP + protein L-histidine = ADP + protein N-phospho-L-histidine.</text>
        <dbReference type="EC" id="2.7.13.3"/>
    </reaction>
</comment>
<evidence type="ECO:0000313" key="12">
    <source>
        <dbReference type="EMBL" id="GHB92927.1"/>
    </source>
</evidence>
<dbReference type="SUPFAM" id="SSF55874">
    <property type="entry name" value="ATPase domain of HSP90 chaperone/DNA topoisomerase II/histidine kinase"/>
    <property type="match status" value="1"/>
</dbReference>
<dbReference type="PRINTS" id="PR00344">
    <property type="entry name" value="BCTRLSENSOR"/>
</dbReference>